<dbReference type="PANTHER" id="PTHR30007:SF1">
    <property type="entry name" value="BLR1914 PROTEIN"/>
    <property type="match status" value="1"/>
</dbReference>
<dbReference type="EMBL" id="VDLX02000038">
    <property type="protein sequence ID" value="KAB8182996.1"/>
    <property type="molecule type" value="Genomic_DNA"/>
</dbReference>
<dbReference type="InterPro" id="IPR002559">
    <property type="entry name" value="Transposase_11"/>
</dbReference>
<reference evidence="3 4" key="1">
    <citation type="submission" date="2019-10" db="EMBL/GenBank/DDBJ databases">
        <title>Nonomuraea sp. nov., isolated from Phyllanthus amarus.</title>
        <authorList>
            <person name="Klykleung N."/>
            <person name="Tanasupawat S."/>
        </authorList>
    </citation>
    <scope>NUCLEOTIDE SEQUENCE [LARGE SCALE GENOMIC DNA]</scope>
    <source>
        <strain evidence="3 4">PA1-10</strain>
    </source>
</reference>
<dbReference type="PANTHER" id="PTHR30007">
    <property type="entry name" value="PHP DOMAIN PROTEIN"/>
    <property type="match status" value="1"/>
</dbReference>
<evidence type="ECO:0000313" key="4">
    <source>
        <dbReference type="Proteomes" id="UP000312512"/>
    </source>
</evidence>
<name>A0A5C4UWF3_9ACTN</name>
<dbReference type="GO" id="GO:0004803">
    <property type="term" value="F:transposase activity"/>
    <property type="evidence" value="ECO:0007669"/>
    <property type="project" value="InterPro"/>
</dbReference>
<dbReference type="Pfam" id="PF01609">
    <property type="entry name" value="DDE_Tnp_1"/>
    <property type="match status" value="1"/>
</dbReference>
<keyword evidence="4" id="KW-1185">Reference proteome</keyword>
<comment type="caution">
    <text evidence="3">The sequence shown here is derived from an EMBL/GenBank/DDBJ whole genome shotgun (WGS) entry which is preliminary data.</text>
</comment>
<evidence type="ECO:0000313" key="3">
    <source>
        <dbReference type="EMBL" id="KAB8182996.1"/>
    </source>
</evidence>
<sequence length="147" mass="16626">MRRRHRFRLKTAKLGRSRGGLTSKVHLSADRRCRPLSFVLTAGQAGDSPQFRAVLERIKIRLPVGRPRTRPGAVAADKAYSSRGNRAYLRRRGIKTVIPEKADQAGHRKKRGSRGGRPVRHDPELYKQRNTVEICQAQCTDNYSLAV</sequence>
<organism evidence="3 4">
    <name type="scientific">Nonomuraea phyllanthi</name>
    <dbReference type="NCBI Taxonomy" id="2219224"/>
    <lineage>
        <taxon>Bacteria</taxon>
        <taxon>Bacillati</taxon>
        <taxon>Actinomycetota</taxon>
        <taxon>Actinomycetes</taxon>
        <taxon>Streptosporangiales</taxon>
        <taxon>Streptosporangiaceae</taxon>
        <taxon>Nonomuraea</taxon>
    </lineage>
</organism>
<dbReference type="GO" id="GO:0006313">
    <property type="term" value="P:DNA transposition"/>
    <property type="evidence" value="ECO:0007669"/>
    <property type="project" value="InterPro"/>
</dbReference>
<evidence type="ECO:0000259" key="2">
    <source>
        <dbReference type="Pfam" id="PF01609"/>
    </source>
</evidence>
<dbReference type="GO" id="GO:0003677">
    <property type="term" value="F:DNA binding"/>
    <property type="evidence" value="ECO:0007669"/>
    <property type="project" value="InterPro"/>
</dbReference>
<gene>
    <name evidence="3" type="ORF">FH608_049700</name>
</gene>
<feature type="region of interest" description="Disordered" evidence="1">
    <location>
        <begin position="98"/>
        <end position="122"/>
    </location>
</feature>
<protein>
    <submittedName>
        <fullName evidence="3">Transposase</fullName>
    </submittedName>
</protein>
<accession>A0A5C4UWF3</accession>
<feature type="compositionally biased region" description="Basic residues" evidence="1">
    <location>
        <begin position="107"/>
        <end position="118"/>
    </location>
</feature>
<feature type="domain" description="Transposase IS4-like" evidence="2">
    <location>
        <begin position="11"/>
        <end position="141"/>
    </location>
</feature>
<dbReference type="Proteomes" id="UP000312512">
    <property type="component" value="Unassembled WGS sequence"/>
</dbReference>
<proteinExistence type="predicted"/>
<dbReference type="AlphaFoldDB" id="A0A5C4UWF3"/>
<evidence type="ECO:0000256" key="1">
    <source>
        <dbReference type="SAM" id="MobiDB-lite"/>
    </source>
</evidence>
<dbReference type="OrthoDB" id="4546548at2"/>